<evidence type="ECO:0000313" key="1">
    <source>
        <dbReference type="EMBL" id="KAF8902257.1"/>
    </source>
</evidence>
<organism evidence="1 2">
    <name type="scientific">Gymnopilus junonius</name>
    <name type="common">Spectacular rustgill mushroom</name>
    <name type="synonym">Gymnopilus spectabilis subsp. junonius</name>
    <dbReference type="NCBI Taxonomy" id="109634"/>
    <lineage>
        <taxon>Eukaryota</taxon>
        <taxon>Fungi</taxon>
        <taxon>Dikarya</taxon>
        <taxon>Basidiomycota</taxon>
        <taxon>Agaricomycotina</taxon>
        <taxon>Agaricomycetes</taxon>
        <taxon>Agaricomycetidae</taxon>
        <taxon>Agaricales</taxon>
        <taxon>Agaricineae</taxon>
        <taxon>Hymenogastraceae</taxon>
        <taxon>Gymnopilus</taxon>
    </lineage>
</organism>
<comment type="caution">
    <text evidence="1">The sequence shown here is derived from an EMBL/GenBank/DDBJ whole genome shotgun (WGS) entry which is preliminary data.</text>
</comment>
<accession>A0A9P5NPM0</accession>
<evidence type="ECO:0000313" key="2">
    <source>
        <dbReference type="Proteomes" id="UP000724874"/>
    </source>
</evidence>
<proteinExistence type="predicted"/>
<dbReference type="Proteomes" id="UP000724874">
    <property type="component" value="Unassembled WGS sequence"/>
</dbReference>
<keyword evidence="2" id="KW-1185">Reference proteome</keyword>
<name>A0A9P5NPM0_GYMJU</name>
<reference evidence="1" key="1">
    <citation type="submission" date="2020-11" db="EMBL/GenBank/DDBJ databases">
        <authorList>
            <consortium name="DOE Joint Genome Institute"/>
            <person name="Ahrendt S."/>
            <person name="Riley R."/>
            <person name="Andreopoulos W."/>
            <person name="LaButti K."/>
            <person name="Pangilinan J."/>
            <person name="Ruiz-duenas F.J."/>
            <person name="Barrasa J.M."/>
            <person name="Sanchez-Garcia M."/>
            <person name="Camarero S."/>
            <person name="Miyauchi S."/>
            <person name="Serrano A."/>
            <person name="Linde D."/>
            <person name="Babiker R."/>
            <person name="Drula E."/>
            <person name="Ayuso-Fernandez I."/>
            <person name="Pacheco R."/>
            <person name="Padilla G."/>
            <person name="Ferreira P."/>
            <person name="Barriuso J."/>
            <person name="Kellner H."/>
            <person name="Castanera R."/>
            <person name="Alfaro M."/>
            <person name="Ramirez L."/>
            <person name="Pisabarro A.G."/>
            <person name="Kuo A."/>
            <person name="Tritt A."/>
            <person name="Lipzen A."/>
            <person name="He G."/>
            <person name="Yan M."/>
            <person name="Ng V."/>
            <person name="Cullen D."/>
            <person name="Martin F."/>
            <person name="Rosso M.-N."/>
            <person name="Henrissat B."/>
            <person name="Hibbett D."/>
            <person name="Martinez A.T."/>
            <person name="Grigoriev I.V."/>
        </authorList>
    </citation>
    <scope>NUCLEOTIDE SEQUENCE</scope>
    <source>
        <strain evidence="1">AH 44721</strain>
    </source>
</reference>
<protein>
    <submittedName>
        <fullName evidence="1">Uncharacterized protein</fullName>
    </submittedName>
</protein>
<sequence>MPVEPLPFSTVGSLFCHSGCSLQKLVLHKTNCEHEDDLICLLHITPALQTLYLKWLLSPVYTVEKLFNLLAYNSIWGTEFTTVAFLPELSSFHLCHGELVSWELVERDLKHQNDFRTEIGQNKIEYIEEEIIQCFLSLVQAGGCMKIHCTDPSTNHGTLVDLLQNSLDHHGIVAPIHSK</sequence>
<dbReference type="EMBL" id="JADNYJ010000037">
    <property type="protein sequence ID" value="KAF8902257.1"/>
    <property type="molecule type" value="Genomic_DNA"/>
</dbReference>
<dbReference type="AlphaFoldDB" id="A0A9P5NPM0"/>
<gene>
    <name evidence="1" type="ORF">CPB84DRAFT_876072</name>
</gene>